<keyword evidence="2" id="KW-0645">Protease</keyword>
<dbReference type="InterPro" id="IPR029045">
    <property type="entry name" value="ClpP/crotonase-like_dom_sf"/>
</dbReference>
<protein>
    <submittedName>
        <fullName evidence="2">ATP-dependent Clp protease proteolytic subunit 1</fullName>
    </submittedName>
</protein>
<organism evidence="2 3">
    <name type="scientific">Bacillus phage pW2</name>
    <dbReference type="NCBI Taxonomy" id="2500559"/>
    <lineage>
        <taxon>Viruses</taxon>
        <taxon>Duplodnaviria</taxon>
        <taxon>Heunggongvirae</taxon>
        <taxon>Uroviricota</taxon>
        <taxon>Caudoviricetes</taxon>
        <taxon>Joanripponvirinae</taxon>
        <taxon>Sophritavirus</taxon>
        <taxon>Sophritavirus pW2</taxon>
    </lineage>
</organism>
<dbReference type="InterPro" id="IPR023562">
    <property type="entry name" value="ClpP/TepA"/>
</dbReference>
<dbReference type="Pfam" id="PF00574">
    <property type="entry name" value="CLP_protease"/>
    <property type="match status" value="1"/>
</dbReference>
<dbReference type="GO" id="GO:0004176">
    <property type="term" value="F:ATP-dependent peptidase activity"/>
    <property type="evidence" value="ECO:0007669"/>
    <property type="project" value="InterPro"/>
</dbReference>
<sequence>MTNNNTIVINKDGINQPNANTTLKRDFILNENVTESSVKDIITGILAVNKHDAKKSKEDPNYVVEPITLVVGSYGGSVYDGFGLVSVIDSSETPVHTYCYSKAMSMGFIIFASGHKRFAHPLAFFMYHEVSSVLGGSGTDIKKGTKQLDVLMETYDSYILETTNVPKHRMDETKQRNEDWYIPATEALHYNLVDELLVSKRKR</sequence>
<dbReference type="GO" id="GO:0009368">
    <property type="term" value="C:endopeptidase Clp complex"/>
    <property type="evidence" value="ECO:0007669"/>
    <property type="project" value="TreeGrafter"/>
</dbReference>
<reference evidence="2 3" key="1">
    <citation type="submission" date="2018-12" db="EMBL/GenBank/DDBJ databases">
        <title>Characterization of a novel siphovirus infacting Bacillus anthracis.</title>
        <authorList>
            <person name="Hu X."/>
            <person name="Wan X."/>
            <person name="Geng P."/>
            <person name="Yuan Z."/>
        </authorList>
    </citation>
    <scope>NUCLEOTIDE SEQUENCE [LARGE SCALE GENOMIC DNA]</scope>
</reference>
<dbReference type="GO" id="GO:0051117">
    <property type="term" value="F:ATPase binding"/>
    <property type="evidence" value="ECO:0007669"/>
    <property type="project" value="TreeGrafter"/>
</dbReference>
<dbReference type="PANTHER" id="PTHR10381">
    <property type="entry name" value="ATP-DEPENDENT CLP PROTEASE PROTEOLYTIC SUBUNIT"/>
    <property type="match status" value="1"/>
</dbReference>
<gene>
    <name evidence="2" type="ORF">pW2_50</name>
</gene>
<dbReference type="Gene3D" id="3.90.226.10">
    <property type="entry name" value="2-enoyl-CoA Hydratase, Chain A, domain 1"/>
    <property type="match status" value="1"/>
</dbReference>
<dbReference type="GO" id="GO:0006515">
    <property type="term" value="P:protein quality control for misfolded or incompletely synthesized proteins"/>
    <property type="evidence" value="ECO:0007669"/>
    <property type="project" value="TreeGrafter"/>
</dbReference>
<keyword evidence="3" id="KW-1185">Reference proteome</keyword>
<evidence type="ECO:0000313" key="3">
    <source>
        <dbReference type="Proteomes" id="UP000287896"/>
    </source>
</evidence>
<evidence type="ECO:0000256" key="1">
    <source>
        <dbReference type="ARBA" id="ARBA00007039"/>
    </source>
</evidence>
<proteinExistence type="inferred from homology"/>
<dbReference type="EMBL" id="MK288021">
    <property type="protein sequence ID" value="AZU98888.1"/>
    <property type="molecule type" value="Genomic_DNA"/>
</dbReference>
<dbReference type="InterPro" id="IPR001907">
    <property type="entry name" value="ClpP"/>
</dbReference>
<dbReference type="GO" id="GO:0004252">
    <property type="term" value="F:serine-type endopeptidase activity"/>
    <property type="evidence" value="ECO:0007669"/>
    <property type="project" value="InterPro"/>
</dbReference>
<dbReference type="PRINTS" id="PR00127">
    <property type="entry name" value="CLPPROTEASEP"/>
</dbReference>
<accession>A0A3T0IHJ3</accession>
<dbReference type="Proteomes" id="UP000287896">
    <property type="component" value="Segment"/>
</dbReference>
<name>A0A3T0IHJ3_9CAUD</name>
<dbReference type="SUPFAM" id="SSF52096">
    <property type="entry name" value="ClpP/crotonase"/>
    <property type="match status" value="1"/>
</dbReference>
<keyword evidence="2" id="KW-0378">Hydrolase</keyword>
<comment type="similarity">
    <text evidence="1">Belongs to the peptidase S14 family.</text>
</comment>
<dbReference type="PANTHER" id="PTHR10381:SF11">
    <property type="entry name" value="ATP-DEPENDENT CLP PROTEASE PROTEOLYTIC SUBUNIT, MITOCHONDRIAL"/>
    <property type="match status" value="1"/>
</dbReference>
<evidence type="ECO:0000313" key="2">
    <source>
        <dbReference type="EMBL" id="AZU98888.1"/>
    </source>
</evidence>